<evidence type="ECO:0000313" key="2">
    <source>
        <dbReference type="Proteomes" id="UP000054321"/>
    </source>
</evidence>
<reference evidence="1 2" key="1">
    <citation type="submission" date="2014-04" db="EMBL/GenBank/DDBJ databases">
        <authorList>
            <consortium name="DOE Joint Genome Institute"/>
            <person name="Kuo A."/>
            <person name="Martino E."/>
            <person name="Perotto S."/>
            <person name="Kohler A."/>
            <person name="Nagy L.G."/>
            <person name="Floudas D."/>
            <person name="Copeland A."/>
            <person name="Barry K.W."/>
            <person name="Cichocki N."/>
            <person name="Veneault-Fourrey C."/>
            <person name="LaButti K."/>
            <person name="Lindquist E.A."/>
            <person name="Lipzen A."/>
            <person name="Lundell T."/>
            <person name="Morin E."/>
            <person name="Murat C."/>
            <person name="Sun H."/>
            <person name="Tunlid A."/>
            <person name="Henrissat B."/>
            <person name="Grigoriev I.V."/>
            <person name="Hibbett D.S."/>
            <person name="Martin F."/>
            <person name="Nordberg H.P."/>
            <person name="Cantor M.N."/>
            <person name="Hua S.X."/>
        </authorList>
    </citation>
    <scope>NUCLEOTIDE SEQUENCE [LARGE SCALE GENOMIC DNA]</scope>
    <source>
        <strain evidence="1 2">Zn</strain>
    </source>
</reference>
<dbReference type="PANTHER" id="PTHR24148">
    <property type="entry name" value="ANKYRIN REPEAT DOMAIN-CONTAINING PROTEIN 39 HOMOLOG-RELATED"/>
    <property type="match status" value="1"/>
</dbReference>
<keyword evidence="2" id="KW-1185">Reference proteome</keyword>
<protein>
    <recommendedName>
        <fullName evidence="3">Heterokaryon incompatibility domain-containing protein</fullName>
    </recommendedName>
</protein>
<accession>A0A0C3DYG8</accession>
<dbReference type="EMBL" id="KN832870">
    <property type="protein sequence ID" value="KIN07103.1"/>
    <property type="molecule type" value="Genomic_DNA"/>
</dbReference>
<dbReference type="HOGENOM" id="CLU_809162_0_0_1"/>
<organism evidence="1 2">
    <name type="scientific">Oidiodendron maius (strain Zn)</name>
    <dbReference type="NCBI Taxonomy" id="913774"/>
    <lineage>
        <taxon>Eukaryota</taxon>
        <taxon>Fungi</taxon>
        <taxon>Dikarya</taxon>
        <taxon>Ascomycota</taxon>
        <taxon>Pezizomycotina</taxon>
        <taxon>Leotiomycetes</taxon>
        <taxon>Leotiomycetes incertae sedis</taxon>
        <taxon>Myxotrichaceae</taxon>
        <taxon>Oidiodendron</taxon>
    </lineage>
</organism>
<dbReference type="PANTHER" id="PTHR24148:SF64">
    <property type="entry name" value="HETEROKARYON INCOMPATIBILITY DOMAIN-CONTAINING PROTEIN"/>
    <property type="match status" value="1"/>
</dbReference>
<dbReference type="OrthoDB" id="2157530at2759"/>
<dbReference type="InterPro" id="IPR052895">
    <property type="entry name" value="HetReg/Transcr_Mod"/>
</dbReference>
<dbReference type="Proteomes" id="UP000054321">
    <property type="component" value="Unassembled WGS sequence"/>
</dbReference>
<evidence type="ECO:0008006" key="3">
    <source>
        <dbReference type="Google" id="ProtNLM"/>
    </source>
</evidence>
<dbReference type="InParanoid" id="A0A0C3DYG8"/>
<gene>
    <name evidence="1" type="ORF">OIDMADRAFT_174125</name>
</gene>
<reference evidence="2" key="2">
    <citation type="submission" date="2015-01" db="EMBL/GenBank/DDBJ databases">
        <title>Evolutionary Origins and Diversification of the Mycorrhizal Mutualists.</title>
        <authorList>
            <consortium name="DOE Joint Genome Institute"/>
            <consortium name="Mycorrhizal Genomics Consortium"/>
            <person name="Kohler A."/>
            <person name="Kuo A."/>
            <person name="Nagy L.G."/>
            <person name="Floudas D."/>
            <person name="Copeland A."/>
            <person name="Barry K.W."/>
            <person name="Cichocki N."/>
            <person name="Veneault-Fourrey C."/>
            <person name="LaButti K."/>
            <person name="Lindquist E.A."/>
            <person name="Lipzen A."/>
            <person name="Lundell T."/>
            <person name="Morin E."/>
            <person name="Murat C."/>
            <person name="Riley R."/>
            <person name="Ohm R."/>
            <person name="Sun H."/>
            <person name="Tunlid A."/>
            <person name="Henrissat B."/>
            <person name="Grigoriev I.V."/>
            <person name="Hibbett D.S."/>
            <person name="Martin F."/>
        </authorList>
    </citation>
    <scope>NUCLEOTIDE SEQUENCE [LARGE SCALE GENOMIC DNA]</scope>
    <source>
        <strain evidence="2">Zn</strain>
    </source>
</reference>
<evidence type="ECO:0000313" key="1">
    <source>
        <dbReference type="EMBL" id="KIN07103.1"/>
    </source>
</evidence>
<sequence length="343" mass="39276">MEMTPIVVGDRKTLDSLDYSVKFERQYPDWAWSAAGWTMPMYEQLVEQVYIEYTVKCIQDDEDLDILGHVEDHSFRKLPRIPSWVPNFSVSVVRTQLSMWKACKNIGFYYAPGSSKAHPKWSIEENAVIGLSGYEIDEIYDLASKESAKNKIVDQPEEWASMMEKLPAEGPLECHKTEVAWRTLIGDRTSGDEYPAPVEYADHYPTLPKMLRINKELDRCRALGEDDMSALMRVCQENGVHPTDMPRLMEETRRFEQGMAKVMLERRLFVTKKGYIGAAPLSSQVGDVVYVLAGGHVPFVLRKKLGGQKGAPLRLVGECYIHGLMQGEALRWKNFFWEDIQIL</sequence>
<dbReference type="AlphaFoldDB" id="A0A0C3DYG8"/>
<dbReference type="Pfam" id="PF26639">
    <property type="entry name" value="Het-6_barrel"/>
    <property type="match status" value="1"/>
</dbReference>
<proteinExistence type="predicted"/>
<name>A0A0C3DYG8_OIDMZ</name>